<dbReference type="InterPro" id="IPR051429">
    <property type="entry name" value="Encapsulin_nc"/>
</dbReference>
<comment type="subcellular location">
    <subcellularLocation>
        <location evidence="1">Encapsulin nanocompartment</location>
    </subcellularLocation>
</comment>
<dbReference type="PANTHER" id="PTHR37165">
    <property type="entry name" value="PEPTIDASE U56 FAMILY"/>
    <property type="match status" value="1"/>
</dbReference>
<evidence type="ECO:0000313" key="5">
    <source>
        <dbReference type="Proteomes" id="UP000671879"/>
    </source>
</evidence>
<keyword evidence="3" id="KW-1284">Encapsulin nanocompartment</keyword>
<dbReference type="Gene3D" id="3.30.2320.10">
    <property type="entry name" value="hypothetical protein PF0899 domain"/>
    <property type="match status" value="1"/>
</dbReference>
<dbReference type="Proteomes" id="UP000671879">
    <property type="component" value="Chromosome"/>
</dbReference>
<dbReference type="PANTHER" id="PTHR37165:SF1">
    <property type="entry name" value="TYPE 1 ENCAPSULIN SHELL PROTEIN"/>
    <property type="match status" value="1"/>
</dbReference>
<sequence length="266" mass="29027">MDILKRSLAPITASAWEEIDEQARRALKAHLSARRFVDVAGPKGWDYAAVPLGRLNMPENRCEGDVCFGVHAVQPLVEARVSFELDRWELDNIERGAKDPDLAPVVEAAVKMARFEEKAVFEGFERGCVVGLVEAGADQALDLSCETGATILAGLAQAVRRLQAGAVEGPYALVAGPALWDVLQTRSEGYPLRKRVESLVDEVILAPHFDGALVVSLRGGDFELVVGQDYSIGFEEASNGKVRFFLSESFTFRVIDPTAVVPFRIV</sequence>
<evidence type="ECO:0000256" key="3">
    <source>
        <dbReference type="ARBA" id="ARBA00033787"/>
    </source>
</evidence>
<dbReference type="Gene3D" id="3.30.2400.30">
    <property type="match status" value="1"/>
</dbReference>
<dbReference type="PIRSF" id="PIRSF019254">
    <property type="entry name" value="CFP29"/>
    <property type="match status" value="1"/>
</dbReference>
<dbReference type="InterPro" id="IPR007544">
    <property type="entry name" value="ENCAP"/>
</dbReference>
<protein>
    <submittedName>
        <fullName evidence="4">Bacteriocin family protein</fullName>
    </submittedName>
</protein>
<dbReference type="KEGG" id="aram:KAR29_12280"/>
<dbReference type="AlphaFoldDB" id="A0A9Q7ABP3"/>
<name>A0A9Q7ABP3_9BACT</name>
<proteinExistence type="inferred from homology"/>
<accession>A0A9Q7ABP3</accession>
<dbReference type="RefSeq" id="WP_274373281.1">
    <property type="nucleotide sequence ID" value="NZ_CP072943.1"/>
</dbReference>
<dbReference type="GO" id="GO:0140737">
    <property type="term" value="C:encapsulin nanocompartment"/>
    <property type="evidence" value="ECO:0007669"/>
    <property type="project" value="UniProtKB-SubCell"/>
</dbReference>
<evidence type="ECO:0000256" key="1">
    <source>
        <dbReference type="ARBA" id="ARBA00033738"/>
    </source>
</evidence>
<gene>
    <name evidence="4" type="ORF">KAR29_12280</name>
</gene>
<evidence type="ECO:0000313" key="4">
    <source>
        <dbReference type="EMBL" id="QTX32073.1"/>
    </source>
</evidence>
<organism evidence="4 5">
    <name type="scientific">Aminithiophilus ramosus</name>
    <dbReference type="NCBI Taxonomy" id="3029084"/>
    <lineage>
        <taxon>Bacteria</taxon>
        <taxon>Thermotogati</taxon>
        <taxon>Synergistota</taxon>
        <taxon>Synergistia</taxon>
        <taxon>Synergistales</taxon>
        <taxon>Aminithiophilaceae</taxon>
        <taxon>Aminithiophilus</taxon>
    </lineage>
</organism>
<keyword evidence="5" id="KW-1185">Reference proteome</keyword>
<dbReference type="EMBL" id="CP072943">
    <property type="protein sequence ID" value="QTX32073.1"/>
    <property type="molecule type" value="Genomic_DNA"/>
</dbReference>
<dbReference type="NCBIfam" id="NF041155">
    <property type="entry name" value="encap_f1"/>
    <property type="match status" value="1"/>
</dbReference>
<reference evidence="5" key="1">
    <citation type="submission" date="2021-04" db="EMBL/GenBank/DDBJ databases">
        <title>A novel Synergistetes isolate from a pyrite-forming mixed culture.</title>
        <authorList>
            <person name="Bunk B."/>
            <person name="Sproer C."/>
            <person name="Spring S."/>
            <person name="Pester M."/>
        </authorList>
    </citation>
    <scope>NUCLEOTIDE SEQUENCE [LARGE SCALE GENOMIC DNA]</scope>
    <source>
        <strain evidence="5">J.5.4.2-T.3.5.2</strain>
    </source>
</reference>
<evidence type="ECO:0000256" key="2">
    <source>
        <dbReference type="ARBA" id="ARBA00033743"/>
    </source>
</evidence>
<dbReference type="Pfam" id="PF04454">
    <property type="entry name" value="Linocin_M18"/>
    <property type="match status" value="1"/>
</dbReference>
<comment type="similarity">
    <text evidence="2">Belongs to the encapsulin family. Family 1 subfamily.</text>
</comment>